<dbReference type="Proteomes" id="UP000190965">
    <property type="component" value="Unassembled WGS sequence"/>
</dbReference>
<accession>A0A1T2YY50</accession>
<protein>
    <recommendedName>
        <fullName evidence="3">Iron-containing redox enzyme family protein</fullName>
    </recommendedName>
</protein>
<dbReference type="EMBL" id="MSDF01000014">
    <property type="protein sequence ID" value="OPA96817.1"/>
    <property type="molecule type" value="Genomic_DNA"/>
</dbReference>
<sequence>MGERYVTYGRFSHSDDAAVKLYVASGIEHEIQNLQGDYVEWNRALSLFDGTHSTATVCEQNKQLDANEIHDFITALDDANLAFKQESGVQFVSGDEAILEIEDLQAQLLHDLLYKNKFWLAMQQPETVPQNVYYGMAIENFHFLFRESWFDSPVLNFVASTKARLIMNEFYAEEYGHDELIFKALQTLGVSRDSIKETIPLPETLALCNALAYWAANDPLFFFTTMGVLEGKDIEVDSFILAMQNSKKISPEFIKPILDHANINIGAEHGVLTRELFREIPVVTLEQLRQMRANTHIFVELYDNFHSAVWNHYSTSPELLRTLSGLTLGGPAHAN</sequence>
<dbReference type="SUPFAM" id="SSF48613">
    <property type="entry name" value="Heme oxygenase-like"/>
    <property type="match status" value="1"/>
</dbReference>
<evidence type="ECO:0000313" key="1">
    <source>
        <dbReference type="EMBL" id="OPA96817.1"/>
    </source>
</evidence>
<dbReference type="AlphaFoldDB" id="A0A1T2YY50"/>
<name>A0A1T2YY50_PSEFL</name>
<evidence type="ECO:0008006" key="3">
    <source>
        <dbReference type="Google" id="ProtNLM"/>
    </source>
</evidence>
<reference evidence="1 2" key="1">
    <citation type="submission" date="2016-12" db="EMBL/GenBank/DDBJ databases">
        <title>Draft genome sequences of seven strains of Pseudomonas fluorescens that produce 4-formylaminooxyvinylglycine.</title>
        <authorList>
            <person name="Okrent R.A."/>
            <person name="Manning V.A."/>
            <person name="Trippe K.M."/>
        </authorList>
    </citation>
    <scope>NUCLEOTIDE SEQUENCE [LARGE SCALE GENOMIC DNA]</scope>
    <source>
        <strain evidence="1 2">P5A</strain>
    </source>
</reference>
<evidence type="ECO:0000313" key="2">
    <source>
        <dbReference type="Proteomes" id="UP000190965"/>
    </source>
</evidence>
<organism evidence="1 2">
    <name type="scientific">Pseudomonas fluorescens</name>
    <dbReference type="NCBI Taxonomy" id="294"/>
    <lineage>
        <taxon>Bacteria</taxon>
        <taxon>Pseudomonadati</taxon>
        <taxon>Pseudomonadota</taxon>
        <taxon>Gammaproteobacteria</taxon>
        <taxon>Pseudomonadales</taxon>
        <taxon>Pseudomonadaceae</taxon>
        <taxon>Pseudomonas</taxon>
    </lineage>
</organism>
<comment type="caution">
    <text evidence="1">The sequence shown here is derived from an EMBL/GenBank/DDBJ whole genome shotgun (WGS) entry which is preliminary data.</text>
</comment>
<dbReference type="InterPro" id="IPR016084">
    <property type="entry name" value="Haem_Oase-like_multi-hlx"/>
</dbReference>
<proteinExistence type="predicted"/>
<dbReference type="OrthoDB" id="5195905at2"/>
<gene>
    <name evidence="1" type="ORF">BFW87_10875</name>
</gene>
<dbReference type="RefSeq" id="WP_078739831.1">
    <property type="nucleotide sequence ID" value="NZ_MSDF01000014.1"/>
</dbReference>
<dbReference type="Gene3D" id="1.20.910.10">
    <property type="entry name" value="Heme oxygenase-like"/>
    <property type="match status" value="1"/>
</dbReference>